<reference evidence="5 6" key="1">
    <citation type="submission" date="2015-02" db="EMBL/GenBank/DDBJ databases">
        <authorList>
            <person name="Ju K.-S."/>
            <person name="Doroghazi J.R."/>
            <person name="Metcalf W."/>
        </authorList>
    </citation>
    <scope>NUCLEOTIDE SEQUENCE [LARGE SCALE GENOMIC DNA]</scope>
    <source>
        <strain evidence="5 6">NRRL ISP-5550</strain>
    </source>
</reference>
<dbReference type="GO" id="GO:0003677">
    <property type="term" value="F:DNA binding"/>
    <property type="evidence" value="ECO:0007669"/>
    <property type="project" value="UniProtKB-KW"/>
</dbReference>
<accession>A0A0F4JEY0</accession>
<keyword evidence="2" id="KW-0238">DNA-binding</keyword>
<evidence type="ECO:0000313" key="5">
    <source>
        <dbReference type="EMBL" id="KJY32907.1"/>
    </source>
</evidence>
<evidence type="ECO:0000313" key="6">
    <source>
        <dbReference type="Proteomes" id="UP000033551"/>
    </source>
</evidence>
<evidence type="ECO:0000256" key="1">
    <source>
        <dbReference type="ARBA" id="ARBA00023015"/>
    </source>
</evidence>
<dbReference type="EMBL" id="JZWV01000384">
    <property type="protein sequence ID" value="KJY32907.1"/>
    <property type="molecule type" value="Genomic_DNA"/>
</dbReference>
<feature type="domain" description="HTH hxlR-type" evidence="4">
    <location>
        <begin position="18"/>
        <end position="121"/>
    </location>
</feature>
<dbReference type="InterPro" id="IPR036388">
    <property type="entry name" value="WH-like_DNA-bd_sf"/>
</dbReference>
<dbReference type="Proteomes" id="UP000033551">
    <property type="component" value="Unassembled WGS sequence"/>
</dbReference>
<dbReference type="PROSITE" id="PS51118">
    <property type="entry name" value="HTH_HXLR"/>
    <property type="match status" value="1"/>
</dbReference>
<dbReference type="InterPro" id="IPR036390">
    <property type="entry name" value="WH_DNA-bd_sf"/>
</dbReference>
<evidence type="ECO:0000256" key="2">
    <source>
        <dbReference type="ARBA" id="ARBA00023125"/>
    </source>
</evidence>
<keyword evidence="6" id="KW-1185">Reference proteome</keyword>
<proteinExistence type="predicted"/>
<dbReference type="OrthoDB" id="370168at2"/>
<dbReference type="PANTHER" id="PTHR33204:SF39">
    <property type="entry name" value="TRANSCRIPTIONAL REGULATORY PROTEIN"/>
    <property type="match status" value="1"/>
</dbReference>
<organism evidence="5 6">
    <name type="scientific">Streptomyces katrae</name>
    <dbReference type="NCBI Taxonomy" id="68223"/>
    <lineage>
        <taxon>Bacteria</taxon>
        <taxon>Bacillati</taxon>
        <taxon>Actinomycetota</taxon>
        <taxon>Actinomycetes</taxon>
        <taxon>Kitasatosporales</taxon>
        <taxon>Streptomycetaceae</taxon>
        <taxon>Streptomyces</taxon>
    </lineage>
</organism>
<sequence>MGSALRSQLESAGISAECASTIELVRDVLARVGDRWTVLVVTTLAGGPLRFSALHGRVAGVSQRMLSQTLRALTRDGLVARTAYAEVPPRVEYELTPLGRSLSDAVAHLTHWVRDHQAEIARNREEFDGGDSPAV</sequence>
<dbReference type="AlphaFoldDB" id="A0A0F4JEY0"/>
<dbReference type="SUPFAM" id="SSF46785">
    <property type="entry name" value="Winged helix' DNA-binding domain"/>
    <property type="match status" value="1"/>
</dbReference>
<comment type="caution">
    <text evidence="5">The sequence shown here is derived from an EMBL/GenBank/DDBJ whole genome shotgun (WGS) entry which is preliminary data.</text>
</comment>
<name>A0A0F4JEY0_9ACTN</name>
<evidence type="ECO:0000259" key="4">
    <source>
        <dbReference type="PROSITE" id="PS51118"/>
    </source>
</evidence>
<dbReference type="Pfam" id="PF01638">
    <property type="entry name" value="HxlR"/>
    <property type="match status" value="1"/>
</dbReference>
<dbReference type="PATRIC" id="fig|68223.7.peg.7425"/>
<keyword evidence="1" id="KW-0805">Transcription regulation</keyword>
<dbReference type="RefSeq" id="WP_045947979.1">
    <property type="nucleotide sequence ID" value="NZ_JZWV01000384.1"/>
</dbReference>
<keyword evidence="3" id="KW-0804">Transcription</keyword>
<gene>
    <name evidence="5" type="ORF">VR44_15030</name>
</gene>
<dbReference type="PANTHER" id="PTHR33204">
    <property type="entry name" value="TRANSCRIPTIONAL REGULATOR, MARR FAMILY"/>
    <property type="match status" value="1"/>
</dbReference>
<dbReference type="Gene3D" id="1.10.10.10">
    <property type="entry name" value="Winged helix-like DNA-binding domain superfamily/Winged helix DNA-binding domain"/>
    <property type="match status" value="1"/>
</dbReference>
<evidence type="ECO:0000256" key="3">
    <source>
        <dbReference type="ARBA" id="ARBA00023163"/>
    </source>
</evidence>
<dbReference type="InterPro" id="IPR002577">
    <property type="entry name" value="HTH_HxlR"/>
</dbReference>
<protein>
    <submittedName>
        <fullName evidence="5">HxlR family transcriptional regulator</fullName>
    </submittedName>
</protein>